<dbReference type="PROSITE" id="PS50172">
    <property type="entry name" value="BRCT"/>
    <property type="match status" value="6"/>
</dbReference>
<keyword evidence="5" id="KW-1185">Reference proteome</keyword>
<evidence type="ECO:0000313" key="5">
    <source>
        <dbReference type="Proteomes" id="UP000663829"/>
    </source>
</evidence>
<protein>
    <recommendedName>
        <fullName evidence="2">BRCT domain-containing protein</fullName>
    </recommendedName>
</protein>
<feature type="compositionally biased region" description="Acidic residues" evidence="1">
    <location>
        <begin position="265"/>
        <end position="280"/>
    </location>
</feature>
<accession>A0A813UKI0</accession>
<dbReference type="Gene3D" id="3.40.50.10190">
    <property type="entry name" value="BRCT domain"/>
    <property type="match status" value="6"/>
</dbReference>
<dbReference type="Pfam" id="PF12738">
    <property type="entry name" value="PTCB-BRCT"/>
    <property type="match status" value="1"/>
</dbReference>
<organism evidence="3 5">
    <name type="scientific">Didymodactylos carnosus</name>
    <dbReference type="NCBI Taxonomy" id="1234261"/>
    <lineage>
        <taxon>Eukaryota</taxon>
        <taxon>Metazoa</taxon>
        <taxon>Spiralia</taxon>
        <taxon>Gnathifera</taxon>
        <taxon>Rotifera</taxon>
        <taxon>Eurotatoria</taxon>
        <taxon>Bdelloidea</taxon>
        <taxon>Philodinida</taxon>
        <taxon>Philodinidae</taxon>
        <taxon>Didymodactylos</taxon>
    </lineage>
</organism>
<dbReference type="Proteomes" id="UP000681722">
    <property type="component" value="Unassembled WGS sequence"/>
</dbReference>
<sequence>MATTPVYSKLFSSVRYYVSGSIDSNIESLLKREGAIRSSYLIQSVTHVLCDDYESNRDECDTAKDIYYIPIVKPDWIISCLKYNSLLPLEPYCADGKLLFQGFTFANANLNQMDNDKLWALVTFHGGKWTSEIEQLKCTHILCSSKLSNDDNNNNANKRLYDAYQLDANSVLLITPDWVLDCLKVNERLDELRYHPDLLNNSYEEDVSDTSLKTDVIPSQNDSFSDTSLAAKSIPHHRTQLSTKNFFNQLDINEDNVNNLLGDMPETDQNEQDQEVNDEVEGPKRSRTKTTGPRQRGPRKTSSSVNRTKFAISAELEEQMIRPMLIEMPKPPPKTLSELKYFTQDKHEQIPMSQCLLGCVIFIYGKEYIPTVSTNDLLSWSQTICDNGGIITDDGNNTNLTHFICAYRTSELFRTVYKRGNVRMVTAHWLNDVLQRKKLFVPNLAIHFPAPFDMSDINQLPLTKYLITLSGFEGIERARLRFLIRSLGGKYTGFLGRWHSHLICKEENNGDKYKKALEWSISIVNGVWLSELYLGNTCALKTPIDERYTRLPSGIDHFSFDSIYVRDLLTAWLKPLHINDHLLNIAIKKHNEKQQQDSTTTTTTITTTENINGDTESTPKKIRRTYNEPFILNGKTASTTAALTDVFVMLSGFNKQSLAHYEEVVKNLGGQISSLPHYTTHLVMKKCLRTEKLYECLNYVTYILNTNWLDKCDQEKHFIPPSDDDYLLYDDYKPNTILRLAIEKRLSRNSKLLFSGYTFFLTPSVQPSISILKSIIYSTGANITREFPTLKQLITSDPKTHVLHIIIISCDEDKILLKELKNGLTINVYRIDFILESIIKQDVLINDEQYILRL</sequence>
<dbReference type="EMBL" id="CAJOBC010000652">
    <property type="protein sequence ID" value="CAF3611665.1"/>
    <property type="molecule type" value="Genomic_DNA"/>
</dbReference>
<dbReference type="Pfam" id="PF16589">
    <property type="entry name" value="BRCT_2"/>
    <property type="match status" value="1"/>
</dbReference>
<feature type="domain" description="BRCT" evidence="2">
    <location>
        <begin position="457"/>
        <end position="531"/>
    </location>
</feature>
<dbReference type="SMART" id="SM00292">
    <property type="entry name" value="BRCT"/>
    <property type="match status" value="6"/>
</dbReference>
<name>A0A813UKI0_9BILA</name>
<dbReference type="PANTHER" id="PTHR47667">
    <property type="entry name" value="REGULATOR OF TY1 TRANSPOSITION PROTEIN 107"/>
    <property type="match status" value="1"/>
</dbReference>
<feature type="domain" description="BRCT" evidence="2">
    <location>
        <begin position="749"/>
        <end position="851"/>
    </location>
</feature>
<feature type="region of interest" description="Disordered" evidence="1">
    <location>
        <begin position="257"/>
        <end position="307"/>
    </location>
</feature>
<evidence type="ECO:0000313" key="4">
    <source>
        <dbReference type="EMBL" id="CAF3611665.1"/>
    </source>
</evidence>
<dbReference type="InterPro" id="IPR053036">
    <property type="entry name" value="CellCycle_DNARepair_Reg"/>
</dbReference>
<comment type="caution">
    <text evidence="3">The sequence shown here is derived from an EMBL/GenBank/DDBJ whole genome shotgun (WGS) entry which is preliminary data.</text>
</comment>
<dbReference type="CDD" id="cd18432">
    <property type="entry name" value="BRCT_PAXIP1_rpt6_like"/>
    <property type="match status" value="1"/>
</dbReference>
<dbReference type="EMBL" id="CAJNOQ010000652">
    <property type="protein sequence ID" value="CAF0824965.1"/>
    <property type="molecule type" value="Genomic_DNA"/>
</dbReference>
<dbReference type="SUPFAM" id="SSF52113">
    <property type="entry name" value="BRCT domain"/>
    <property type="match status" value="6"/>
</dbReference>
<dbReference type="Proteomes" id="UP000663829">
    <property type="component" value="Unassembled WGS sequence"/>
</dbReference>
<dbReference type="OrthoDB" id="342264at2759"/>
<dbReference type="CDD" id="cd17711">
    <property type="entry name" value="BRCT_PAXIP1_rpt3"/>
    <property type="match status" value="1"/>
</dbReference>
<feature type="domain" description="BRCT" evidence="2">
    <location>
        <begin position="638"/>
        <end position="726"/>
    </location>
</feature>
<dbReference type="Pfam" id="PF16770">
    <property type="entry name" value="RTT107_BRCT_5"/>
    <property type="match status" value="1"/>
</dbReference>
<dbReference type="AlphaFoldDB" id="A0A813UKI0"/>
<proteinExistence type="predicted"/>
<evidence type="ECO:0000259" key="2">
    <source>
        <dbReference type="PROSITE" id="PS50172"/>
    </source>
</evidence>
<gene>
    <name evidence="3" type="ORF">GPM918_LOCUS4748</name>
    <name evidence="4" type="ORF">SRO942_LOCUS4749</name>
</gene>
<feature type="domain" description="BRCT" evidence="2">
    <location>
        <begin position="351"/>
        <end position="439"/>
    </location>
</feature>
<reference evidence="3" key="1">
    <citation type="submission" date="2021-02" db="EMBL/GenBank/DDBJ databases">
        <authorList>
            <person name="Nowell W R."/>
        </authorList>
    </citation>
    <scope>NUCLEOTIDE SEQUENCE</scope>
</reference>
<dbReference type="InterPro" id="IPR001357">
    <property type="entry name" value="BRCT_dom"/>
</dbReference>
<dbReference type="Pfam" id="PF00533">
    <property type="entry name" value="BRCT"/>
    <property type="match status" value="1"/>
</dbReference>
<dbReference type="InterPro" id="IPR036420">
    <property type="entry name" value="BRCT_dom_sf"/>
</dbReference>
<dbReference type="PANTHER" id="PTHR47667:SF1">
    <property type="entry name" value="REGULATOR OF TY1 TRANSPOSITION PROTEIN 107"/>
    <property type="match status" value="1"/>
</dbReference>
<feature type="domain" description="BRCT" evidence="2">
    <location>
        <begin position="95"/>
        <end position="196"/>
    </location>
</feature>
<feature type="domain" description="BRCT" evidence="2">
    <location>
        <begin position="6"/>
        <end position="94"/>
    </location>
</feature>
<evidence type="ECO:0000256" key="1">
    <source>
        <dbReference type="SAM" id="MobiDB-lite"/>
    </source>
</evidence>
<evidence type="ECO:0000313" key="3">
    <source>
        <dbReference type="EMBL" id="CAF0824965.1"/>
    </source>
</evidence>